<dbReference type="eggNOG" id="ENOG502ZPA5">
    <property type="taxonomic scope" value="Bacteria"/>
</dbReference>
<dbReference type="OrthoDB" id="2971589at2"/>
<evidence type="ECO:0000256" key="1">
    <source>
        <dbReference type="SAM" id="MobiDB-lite"/>
    </source>
</evidence>
<comment type="caution">
    <text evidence="2">The sequence shown here is derived from an EMBL/GenBank/DDBJ whole genome shotgun (WGS) entry which is preliminary data.</text>
</comment>
<feature type="compositionally biased region" description="Polar residues" evidence="1">
    <location>
        <begin position="1"/>
        <end position="14"/>
    </location>
</feature>
<dbReference type="AlphaFoldDB" id="A0A0A2TX85"/>
<evidence type="ECO:0000313" key="3">
    <source>
        <dbReference type="Proteomes" id="UP000030147"/>
    </source>
</evidence>
<keyword evidence="3" id="KW-1185">Reference proteome</keyword>
<reference evidence="2 3" key="1">
    <citation type="journal article" date="2015" name="Stand. Genomic Sci.">
        <title>High quality draft genome sequence of the moderately halophilic bacterium Pontibacillus yanchengensis Y32(T) and comparison among Pontibacillus genomes.</title>
        <authorList>
            <person name="Huang J."/>
            <person name="Qiao Z.X."/>
            <person name="Tang J.W."/>
            <person name="Wang G."/>
        </authorList>
    </citation>
    <scope>NUCLEOTIDE SEQUENCE [LARGE SCALE GENOMIC DNA]</scope>
    <source>
        <strain evidence="2 3">Y32</strain>
    </source>
</reference>
<accession>A0A0A2TX85</accession>
<dbReference type="EMBL" id="AVBF01000007">
    <property type="protein sequence ID" value="KGP73840.1"/>
    <property type="molecule type" value="Genomic_DNA"/>
</dbReference>
<name>A0A0A2TX85_9BACI</name>
<proteinExistence type="predicted"/>
<sequence length="68" mass="7817">MPNQKQNTHSQTSPHPDGEREGVINDSTGKEVGIAKESKGDWNRKDHQIELQPDEKMKDFKKTMEKLL</sequence>
<dbReference type="RefSeq" id="WP_036816500.1">
    <property type="nucleotide sequence ID" value="NZ_AVBF01000007.1"/>
</dbReference>
<protein>
    <submittedName>
        <fullName evidence="2">Uncharacterized protein</fullName>
    </submittedName>
</protein>
<dbReference type="Proteomes" id="UP000030147">
    <property type="component" value="Unassembled WGS sequence"/>
</dbReference>
<evidence type="ECO:0000313" key="2">
    <source>
        <dbReference type="EMBL" id="KGP73840.1"/>
    </source>
</evidence>
<feature type="region of interest" description="Disordered" evidence="1">
    <location>
        <begin position="1"/>
        <end position="68"/>
    </location>
</feature>
<gene>
    <name evidence="2" type="ORF">N782_20970</name>
</gene>
<organism evidence="2 3">
    <name type="scientific">Pontibacillus yanchengensis Y32</name>
    <dbReference type="NCBI Taxonomy" id="1385514"/>
    <lineage>
        <taxon>Bacteria</taxon>
        <taxon>Bacillati</taxon>
        <taxon>Bacillota</taxon>
        <taxon>Bacilli</taxon>
        <taxon>Bacillales</taxon>
        <taxon>Bacillaceae</taxon>
        <taxon>Pontibacillus</taxon>
    </lineage>
</organism>
<feature type="compositionally biased region" description="Basic and acidic residues" evidence="1">
    <location>
        <begin position="33"/>
        <end position="68"/>
    </location>
</feature>